<comment type="caution">
    <text evidence="1">The sequence shown here is derived from an EMBL/GenBank/DDBJ whole genome shotgun (WGS) entry which is preliminary data.</text>
</comment>
<dbReference type="EMBL" id="BAAAMR010000182">
    <property type="protein sequence ID" value="GAA2169860.1"/>
    <property type="molecule type" value="Genomic_DNA"/>
</dbReference>
<organism evidence="1 2">
    <name type="scientific">Actinomadura napierensis</name>
    <dbReference type="NCBI Taxonomy" id="267854"/>
    <lineage>
        <taxon>Bacteria</taxon>
        <taxon>Bacillati</taxon>
        <taxon>Actinomycetota</taxon>
        <taxon>Actinomycetes</taxon>
        <taxon>Streptosporangiales</taxon>
        <taxon>Thermomonosporaceae</taxon>
        <taxon>Actinomadura</taxon>
    </lineage>
</organism>
<protein>
    <submittedName>
        <fullName evidence="1">Uncharacterized protein</fullName>
    </submittedName>
</protein>
<proteinExistence type="predicted"/>
<evidence type="ECO:0000313" key="1">
    <source>
        <dbReference type="EMBL" id="GAA2169860.1"/>
    </source>
</evidence>
<dbReference type="RefSeq" id="WP_344284223.1">
    <property type="nucleotide sequence ID" value="NZ_BAAAMR010000182.1"/>
</dbReference>
<keyword evidence="2" id="KW-1185">Reference proteome</keyword>
<accession>A0ABP5MC87</accession>
<evidence type="ECO:0000313" key="2">
    <source>
        <dbReference type="Proteomes" id="UP001501020"/>
    </source>
</evidence>
<sequence>MIQITRTPAAPAGSYMTMNPNASDAIGMALVNAFAQRGYATALPDPDTIDITRRDGSQVRGSLVEWRRYAANRSPAELPAMAAQYADQAVQALEQGPAAAPAGGGARRMLEEGSLRVRLYPENAFDERVRAALLTRPLAPGLLETVVADLPDSIVPLNRTDLGDVTEDEAFGGALARSIEGEPHYVQATDMDGVKISHIGEQHRYIGAHVHALRRHFPGPLPFGALVAFPLPEYVTVHEIGPDPHLVLAVKTVQDVAAKLAGSGERPVSPQVYWWRPGEYERMDERTGLYSGRVPDLRPVGVQVEQGEDGRLKAGLLGDATAELVQGWEAARR</sequence>
<reference evidence="2" key="1">
    <citation type="journal article" date="2019" name="Int. J. Syst. Evol. Microbiol.">
        <title>The Global Catalogue of Microorganisms (GCM) 10K type strain sequencing project: providing services to taxonomists for standard genome sequencing and annotation.</title>
        <authorList>
            <consortium name="The Broad Institute Genomics Platform"/>
            <consortium name="The Broad Institute Genome Sequencing Center for Infectious Disease"/>
            <person name="Wu L."/>
            <person name="Ma J."/>
        </authorList>
    </citation>
    <scope>NUCLEOTIDE SEQUENCE [LARGE SCALE GENOMIC DNA]</scope>
    <source>
        <strain evidence="2">JCM 13850</strain>
    </source>
</reference>
<dbReference type="Proteomes" id="UP001501020">
    <property type="component" value="Unassembled WGS sequence"/>
</dbReference>
<gene>
    <name evidence="1" type="ORF">GCM10009727_93420</name>
</gene>
<name>A0ABP5MC87_9ACTN</name>